<dbReference type="Pfam" id="PF16083">
    <property type="entry name" value="Phage_holin_3_3"/>
    <property type="match status" value="1"/>
</dbReference>
<dbReference type="KEGG" id="rox:BV494_04700"/>
<sequence length="104" mass="11206">MPEKDPNNFAAISWLIVVGLSAWGGIVRYLMDIKSNKTQWSWAAALAQIAVSSFTGLIGGLVSQETHASQNMTYVCAGLCGAMGSVALTYFWDRFFGVSTPPKV</sequence>
<feature type="transmembrane region" description="Helical" evidence="1">
    <location>
        <begin position="42"/>
        <end position="62"/>
    </location>
</feature>
<dbReference type="Proteomes" id="UP000239197">
    <property type="component" value="Chromosome"/>
</dbReference>
<organism evidence="2 3">
    <name type="scientific">Rahnella sikkimica</name>
    <dbReference type="NCBI Taxonomy" id="1805933"/>
    <lineage>
        <taxon>Bacteria</taxon>
        <taxon>Pseudomonadati</taxon>
        <taxon>Pseudomonadota</taxon>
        <taxon>Gammaproteobacteria</taxon>
        <taxon>Enterobacterales</taxon>
        <taxon>Yersiniaceae</taxon>
        <taxon>Rahnella</taxon>
    </lineage>
</organism>
<feature type="transmembrane region" description="Helical" evidence="1">
    <location>
        <begin position="74"/>
        <end position="92"/>
    </location>
</feature>
<dbReference type="RefSeq" id="WP_104921803.1">
    <property type="nucleotide sequence ID" value="NZ_CP019062.1"/>
</dbReference>
<dbReference type="OrthoDB" id="6555944at2"/>
<dbReference type="InterPro" id="IPR032126">
    <property type="entry name" value="LydA_holin"/>
</dbReference>
<evidence type="ECO:0000313" key="2">
    <source>
        <dbReference type="EMBL" id="AVF34272.1"/>
    </source>
</evidence>
<keyword evidence="1" id="KW-0472">Membrane</keyword>
<accession>A0A2L1UMX8</accession>
<protein>
    <submittedName>
        <fullName evidence="2">Holin</fullName>
    </submittedName>
</protein>
<evidence type="ECO:0000313" key="3">
    <source>
        <dbReference type="Proteomes" id="UP000239197"/>
    </source>
</evidence>
<keyword evidence="3" id="KW-1185">Reference proteome</keyword>
<evidence type="ECO:0000256" key="1">
    <source>
        <dbReference type="SAM" id="Phobius"/>
    </source>
</evidence>
<keyword evidence="1" id="KW-1133">Transmembrane helix</keyword>
<feature type="transmembrane region" description="Helical" evidence="1">
    <location>
        <begin position="12"/>
        <end position="30"/>
    </location>
</feature>
<keyword evidence="1" id="KW-0812">Transmembrane</keyword>
<dbReference type="AlphaFoldDB" id="A0A2L1UMX8"/>
<proteinExistence type="predicted"/>
<dbReference type="EMBL" id="CP019062">
    <property type="protein sequence ID" value="AVF34272.1"/>
    <property type="molecule type" value="Genomic_DNA"/>
</dbReference>
<name>A0A2L1UMX8_9GAMM</name>
<gene>
    <name evidence="2" type="ORF">BV494_04700</name>
</gene>
<reference evidence="3" key="1">
    <citation type="submission" date="2017-01" db="EMBL/GenBank/DDBJ databases">
        <title>Genome sequence of Rouxiella sp. ERMR1:05.</title>
        <authorList>
            <person name="Kumar R."/>
            <person name="Singh D."/>
            <person name="Kumar S."/>
        </authorList>
    </citation>
    <scope>NUCLEOTIDE SEQUENCE [LARGE SCALE GENOMIC DNA]</scope>
    <source>
        <strain evidence="3">ERMR1:05</strain>
    </source>
</reference>